<feature type="region of interest" description="Disordered" evidence="1">
    <location>
        <begin position="586"/>
        <end position="625"/>
    </location>
</feature>
<dbReference type="Proteomes" id="UP000813461">
    <property type="component" value="Unassembled WGS sequence"/>
</dbReference>
<keyword evidence="2" id="KW-0812">Transmembrane</keyword>
<feature type="compositionally biased region" description="Basic and acidic residues" evidence="1">
    <location>
        <begin position="122"/>
        <end position="134"/>
    </location>
</feature>
<dbReference type="EMBL" id="JAGMVJ010000026">
    <property type="protein sequence ID" value="KAH7070833.1"/>
    <property type="molecule type" value="Genomic_DNA"/>
</dbReference>
<feature type="region of interest" description="Disordered" evidence="1">
    <location>
        <begin position="94"/>
        <end position="113"/>
    </location>
</feature>
<name>A0A8K0VS40_9PLEO</name>
<feature type="transmembrane region" description="Helical" evidence="2">
    <location>
        <begin position="415"/>
        <end position="434"/>
    </location>
</feature>
<feature type="transmembrane region" description="Helical" evidence="2">
    <location>
        <begin position="327"/>
        <end position="351"/>
    </location>
</feature>
<evidence type="ECO:0000313" key="3">
    <source>
        <dbReference type="EMBL" id="KAH7070833.1"/>
    </source>
</evidence>
<feature type="region of interest" description="Disordered" evidence="1">
    <location>
        <begin position="234"/>
        <end position="282"/>
    </location>
</feature>
<feature type="transmembrane region" description="Helical" evidence="2">
    <location>
        <begin position="294"/>
        <end position="315"/>
    </location>
</feature>
<evidence type="ECO:0008006" key="5">
    <source>
        <dbReference type="Google" id="ProtNLM"/>
    </source>
</evidence>
<feature type="transmembrane region" description="Helical" evidence="2">
    <location>
        <begin position="381"/>
        <end position="403"/>
    </location>
</feature>
<keyword evidence="4" id="KW-1185">Reference proteome</keyword>
<proteinExistence type="predicted"/>
<gene>
    <name evidence="3" type="ORF">FB567DRAFT_554626</name>
</gene>
<evidence type="ECO:0000256" key="2">
    <source>
        <dbReference type="SAM" id="Phobius"/>
    </source>
</evidence>
<feature type="compositionally biased region" description="Polar residues" evidence="1">
    <location>
        <begin position="592"/>
        <end position="604"/>
    </location>
</feature>
<feature type="compositionally biased region" description="Basic and acidic residues" evidence="1">
    <location>
        <begin position="178"/>
        <end position="203"/>
    </location>
</feature>
<feature type="compositionally biased region" description="Low complexity" evidence="1">
    <location>
        <begin position="244"/>
        <end position="282"/>
    </location>
</feature>
<accession>A0A8K0VS40</accession>
<keyword evidence="2" id="KW-1133">Transmembrane helix</keyword>
<feature type="region of interest" description="Disordered" evidence="1">
    <location>
        <begin position="120"/>
        <end position="203"/>
    </location>
</feature>
<protein>
    <recommendedName>
        <fullName evidence="5">Transmembrane protein</fullName>
    </recommendedName>
</protein>
<organism evidence="3 4">
    <name type="scientific">Paraphoma chrysanthemicola</name>
    <dbReference type="NCBI Taxonomy" id="798071"/>
    <lineage>
        <taxon>Eukaryota</taxon>
        <taxon>Fungi</taxon>
        <taxon>Dikarya</taxon>
        <taxon>Ascomycota</taxon>
        <taxon>Pezizomycotina</taxon>
        <taxon>Dothideomycetes</taxon>
        <taxon>Pleosporomycetidae</taxon>
        <taxon>Pleosporales</taxon>
        <taxon>Pleosporineae</taxon>
        <taxon>Phaeosphaeriaceae</taxon>
        <taxon>Paraphoma</taxon>
    </lineage>
</organism>
<feature type="transmembrane region" description="Helical" evidence="2">
    <location>
        <begin position="440"/>
        <end position="460"/>
    </location>
</feature>
<evidence type="ECO:0000256" key="1">
    <source>
        <dbReference type="SAM" id="MobiDB-lite"/>
    </source>
</evidence>
<dbReference type="AlphaFoldDB" id="A0A8K0VS40"/>
<evidence type="ECO:0000313" key="4">
    <source>
        <dbReference type="Proteomes" id="UP000813461"/>
    </source>
</evidence>
<comment type="caution">
    <text evidence="3">The sequence shown here is derived from an EMBL/GenBank/DDBJ whole genome shotgun (WGS) entry which is preliminary data.</text>
</comment>
<sequence length="668" mass="73651">MVYSGDSNSASSVHVLGKSIVAVSLINNGSFERGTLVSSRAAVLYGPARRRFDGSTLSSIEVKPGAKTSQILGIVDTCNRAVLDMRITLRELGDASEPDRNGQEDKSARGYRAMRGMMKRNAQGERETGGHSCDEDFESSDSFPHQASDVSPTNEATAHVSKDGDDLRQGVASGDPRLSIDREVHEGNKINAEESASDRQEANKNESLITSFAVKLVGENRPCHLCKPDSTFTLHDPRFPHATPQQSRPRQPQLRQPQPRQPQPRQHQSRQPQSRQHQSHPPQHVNLAARNNNLLLSAMLLGILEAVLRMFEFVFDQLCVAYAAHDYPVVCILCVAFVAIIIAAVLVVVYFGSNLAAVVRGVLGLILHWLRVAHDAHDFPVVFWIFLGAFAALVISAIATVVLPRNYWPGIHLRHPRLAMLIFGFCFMFEFQTIFCPWDILASTLMLLVWALCTAGIVLVKCVGWDTELRAVVLSQVDSPSTFCSSKCISTSPTKSSTFPSVKLKAVVPPASNVSQDGPDQRKHVKCARGKLRGSLDRREYIGEGQPPFGYGERRGVPTRHDSIDVCHGLVDKDIVFSQLAEPNRFTDGRRASTQSLQQHTRPGTGSGDKLQPDNLTKGTAQARHARVLPNRDGDGVPEHGEATYMAFAYFTTMRTHVRQERFGKSPE</sequence>
<reference evidence="3" key="1">
    <citation type="journal article" date="2021" name="Nat. Commun.">
        <title>Genetic determinants of endophytism in the Arabidopsis root mycobiome.</title>
        <authorList>
            <person name="Mesny F."/>
            <person name="Miyauchi S."/>
            <person name="Thiergart T."/>
            <person name="Pickel B."/>
            <person name="Atanasova L."/>
            <person name="Karlsson M."/>
            <person name="Huettel B."/>
            <person name="Barry K.W."/>
            <person name="Haridas S."/>
            <person name="Chen C."/>
            <person name="Bauer D."/>
            <person name="Andreopoulos W."/>
            <person name="Pangilinan J."/>
            <person name="LaButti K."/>
            <person name="Riley R."/>
            <person name="Lipzen A."/>
            <person name="Clum A."/>
            <person name="Drula E."/>
            <person name="Henrissat B."/>
            <person name="Kohler A."/>
            <person name="Grigoriev I.V."/>
            <person name="Martin F.M."/>
            <person name="Hacquard S."/>
        </authorList>
    </citation>
    <scope>NUCLEOTIDE SEQUENCE</scope>
    <source>
        <strain evidence="3">MPI-SDFR-AT-0120</strain>
    </source>
</reference>
<keyword evidence="2" id="KW-0472">Membrane</keyword>
<feature type="compositionally biased region" description="Basic and acidic residues" evidence="1">
    <location>
        <begin position="94"/>
        <end position="108"/>
    </location>
</feature>